<evidence type="ECO:0000256" key="1">
    <source>
        <dbReference type="ARBA" id="ARBA00022723"/>
    </source>
</evidence>
<comment type="caution">
    <text evidence="6">The sequence shown here is derived from an EMBL/GenBank/DDBJ whole genome shotgun (WGS) entry which is preliminary data.</text>
</comment>
<dbReference type="InterPro" id="IPR039647">
    <property type="entry name" value="EF_hand_pair_protein_CML-like"/>
</dbReference>
<dbReference type="SUPFAM" id="SSF47473">
    <property type="entry name" value="EF-hand"/>
    <property type="match status" value="2"/>
</dbReference>
<dbReference type="EMBL" id="JBGBPQ010000005">
    <property type="protein sequence ID" value="KAL1523569.1"/>
    <property type="molecule type" value="Genomic_DNA"/>
</dbReference>
<feature type="domain" description="EF-hand" evidence="5">
    <location>
        <begin position="224"/>
        <end position="259"/>
    </location>
</feature>
<feature type="domain" description="EF-hand" evidence="5">
    <location>
        <begin position="45"/>
        <end position="80"/>
    </location>
</feature>
<evidence type="ECO:0000256" key="4">
    <source>
        <dbReference type="SAM" id="MobiDB-lite"/>
    </source>
</evidence>
<dbReference type="SMART" id="SM00054">
    <property type="entry name" value="EFh"/>
    <property type="match status" value="6"/>
</dbReference>
<dbReference type="InterPro" id="IPR018247">
    <property type="entry name" value="EF_Hand_1_Ca_BS"/>
</dbReference>
<feature type="region of interest" description="Disordered" evidence="4">
    <location>
        <begin position="287"/>
        <end position="396"/>
    </location>
</feature>
<evidence type="ECO:0000313" key="6">
    <source>
        <dbReference type="EMBL" id="KAL1523569.1"/>
    </source>
</evidence>
<reference evidence="6 7" key="1">
    <citation type="journal article" date="2024" name="Science">
        <title>Giant polyketide synthase enzymes in the biosynthesis of giant marine polyether toxins.</title>
        <authorList>
            <person name="Fallon T.R."/>
            <person name="Shende V.V."/>
            <person name="Wierzbicki I.H."/>
            <person name="Pendleton A.L."/>
            <person name="Watervoot N.F."/>
            <person name="Auber R.P."/>
            <person name="Gonzalez D.J."/>
            <person name="Wisecaver J.H."/>
            <person name="Moore B.S."/>
        </authorList>
    </citation>
    <scope>NUCLEOTIDE SEQUENCE [LARGE SCALE GENOMIC DNA]</scope>
    <source>
        <strain evidence="6 7">12B1</strain>
    </source>
</reference>
<feature type="compositionally biased region" description="Pro residues" evidence="4">
    <location>
        <begin position="343"/>
        <end position="364"/>
    </location>
</feature>
<keyword evidence="2" id="KW-0677">Repeat</keyword>
<proteinExistence type="predicted"/>
<dbReference type="PROSITE" id="PS00018">
    <property type="entry name" value="EF_HAND_1"/>
    <property type="match status" value="6"/>
</dbReference>
<dbReference type="PROSITE" id="PS50222">
    <property type="entry name" value="EF_HAND_2"/>
    <property type="match status" value="6"/>
</dbReference>
<protein>
    <recommendedName>
        <fullName evidence="5">EF-hand domain-containing protein</fullName>
    </recommendedName>
</protein>
<gene>
    <name evidence="6" type="ORF">AB1Y20_018505</name>
</gene>
<dbReference type="PANTHER" id="PTHR10891">
    <property type="entry name" value="EF-HAND CALCIUM-BINDING DOMAIN CONTAINING PROTEIN"/>
    <property type="match status" value="1"/>
</dbReference>
<evidence type="ECO:0000313" key="7">
    <source>
        <dbReference type="Proteomes" id="UP001515480"/>
    </source>
</evidence>
<dbReference type="Proteomes" id="UP001515480">
    <property type="component" value="Unassembled WGS sequence"/>
</dbReference>
<dbReference type="CDD" id="cd00051">
    <property type="entry name" value="EFh"/>
    <property type="match status" value="3"/>
</dbReference>
<accession>A0AB34JSJ0</accession>
<feature type="compositionally biased region" description="Low complexity" evidence="4">
    <location>
        <begin position="365"/>
        <end position="380"/>
    </location>
</feature>
<feature type="domain" description="EF-hand" evidence="5">
    <location>
        <begin position="565"/>
        <end position="600"/>
    </location>
</feature>
<evidence type="ECO:0000259" key="5">
    <source>
        <dbReference type="PROSITE" id="PS50222"/>
    </source>
</evidence>
<dbReference type="AlphaFoldDB" id="A0AB34JSJ0"/>
<feature type="compositionally biased region" description="Low complexity" evidence="4">
    <location>
        <begin position="323"/>
        <end position="342"/>
    </location>
</feature>
<evidence type="ECO:0000256" key="2">
    <source>
        <dbReference type="ARBA" id="ARBA00022737"/>
    </source>
</evidence>
<name>A0AB34JSJ0_PRYPA</name>
<evidence type="ECO:0000256" key="3">
    <source>
        <dbReference type="ARBA" id="ARBA00022837"/>
    </source>
</evidence>
<keyword evidence="1" id="KW-0479">Metal-binding</keyword>
<organism evidence="6 7">
    <name type="scientific">Prymnesium parvum</name>
    <name type="common">Toxic golden alga</name>
    <dbReference type="NCBI Taxonomy" id="97485"/>
    <lineage>
        <taxon>Eukaryota</taxon>
        <taxon>Haptista</taxon>
        <taxon>Haptophyta</taxon>
        <taxon>Prymnesiophyceae</taxon>
        <taxon>Prymnesiales</taxon>
        <taxon>Prymnesiaceae</taxon>
        <taxon>Prymnesium</taxon>
    </lineage>
</organism>
<feature type="domain" description="EF-hand" evidence="5">
    <location>
        <begin position="81"/>
        <end position="116"/>
    </location>
</feature>
<feature type="domain" description="EF-hand" evidence="5">
    <location>
        <begin position="188"/>
        <end position="223"/>
    </location>
</feature>
<dbReference type="Gene3D" id="1.10.238.10">
    <property type="entry name" value="EF-hand"/>
    <property type="match status" value="3"/>
</dbReference>
<dbReference type="GO" id="GO:0005509">
    <property type="term" value="F:calcium ion binding"/>
    <property type="evidence" value="ECO:0007669"/>
    <property type="project" value="InterPro"/>
</dbReference>
<sequence length="694" mass="75098">MGGGHSLLDGANAARADLHSSSDERLRAEIAVHLHLAQDSAPSVSNRELLERAYAEADANADGKLDFDEFAAIASSIGLGVAELQLRAAFSRFDADADGRITFSEVVDFISPVLAAPDQRAASRAQRSGAISTRHAPPTTRREYAAREVQVQHFERMAASREAEKRLHVDEPREVPSAVHRIAREVYTQQISLRNAFKLWDLDGSGALDVNEFTAALNSLGFSVDLPTSKALFKAFDIDGNGKIQAWELIRMLSTLTDEAPPPQRQDFDNFVVEVCAPPLRAAGAAVLEGIPPPGGGARQASPSRRKGSGQPRRPSSPRPASPKRANSPPRRASPPRLASPRPASPRAPSPRPASPSFQPPRPASPRGQRPASPRAPSPSRARRVETTSELLPSDTITSNTSVYEMGVYAWNLSQGDAMDDRALLATLVKRLKYLRISAAEALSQCVREPRIGQGDPCQGRGVEKNAMVAFCHQLLLSITERRAAQFLRGELCGAVDGSGEVGPIASVPRFLALFGEGRANGVAVNARKAGKNDRIAPVKRDIRVNPLSEHERVLLTRLRESLFERHAKMKSMFESLDPNGDGFVTIEEFLHALTRAGVAITGEIDRRAASVSADEAAHLLAFFDRDGDGCLEYNEFMRLLQACACTHAILDSKHQVMASAEISKAGVGQIMPRARAQPVDARDQLLESAIDIS</sequence>
<keyword evidence="3" id="KW-0106">Calcium</keyword>
<feature type="domain" description="EF-hand" evidence="5">
    <location>
        <begin position="612"/>
        <end position="647"/>
    </location>
</feature>
<keyword evidence="7" id="KW-1185">Reference proteome</keyword>
<dbReference type="InterPro" id="IPR011992">
    <property type="entry name" value="EF-hand-dom_pair"/>
</dbReference>
<dbReference type="Pfam" id="PF13499">
    <property type="entry name" value="EF-hand_7"/>
    <property type="match status" value="3"/>
</dbReference>
<dbReference type="InterPro" id="IPR002048">
    <property type="entry name" value="EF_hand_dom"/>
</dbReference>